<accession>A0A9X1LIY4</accession>
<organism evidence="2 3">
    <name type="scientific">Christiangramia sediminis</name>
    <dbReference type="NCBI Taxonomy" id="2881336"/>
    <lineage>
        <taxon>Bacteria</taxon>
        <taxon>Pseudomonadati</taxon>
        <taxon>Bacteroidota</taxon>
        <taxon>Flavobacteriia</taxon>
        <taxon>Flavobacteriales</taxon>
        <taxon>Flavobacteriaceae</taxon>
        <taxon>Christiangramia</taxon>
    </lineage>
</organism>
<dbReference type="EMBL" id="JAJBZG010000002">
    <property type="protein sequence ID" value="MCB7481240.1"/>
    <property type="molecule type" value="Genomic_DNA"/>
</dbReference>
<protein>
    <submittedName>
        <fullName evidence="2">Polysaccharide deacetylase family protein</fullName>
    </submittedName>
</protein>
<dbReference type="Pfam" id="PF23019">
    <property type="entry name" value="DUF7033"/>
    <property type="match status" value="1"/>
</dbReference>
<evidence type="ECO:0000313" key="2">
    <source>
        <dbReference type="EMBL" id="MCB7481240.1"/>
    </source>
</evidence>
<dbReference type="Proteomes" id="UP001139414">
    <property type="component" value="Unassembled WGS sequence"/>
</dbReference>
<proteinExistence type="predicted"/>
<reference evidence="2" key="1">
    <citation type="submission" date="2021-10" db="EMBL/GenBank/DDBJ databases">
        <title>Gramella sp. ASW11-100T, isolated from marine sediment.</title>
        <authorList>
            <person name="Xia C."/>
        </authorList>
    </citation>
    <scope>NUCLEOTIDE SEQUENCE</scope>
    <source>
        <strain evidence="2">ASW11-100</strain>
    </source>
</reference>
<keyword evidence="3" id="KW-1185">Reference proteome</keyword>
<dbReference type="AlphaFoldDB" id="A0A9X1LIY4"/>
<gene>
    <name evidence="2" type="ORF">LGQ90_08185</name>
</gene>
<sequence>MLLIYTQKVTPRIIYVFKHLCTHILGIPIKFTSKIEEFIAHDGAKLSYGRQALGNEFFIQKVDLLMEQGFSELEIKVQPWDDTVCFFPLPEASDLPFDIFAASFYLLSRYEEYLPHVKDEDGRFPAAESLAYQESFLHKPVVDIWAFKFRDIFLDRFPNLKFSDRKYRVGTIVESNHTFIFKNKGFLRSFIGLWFDLFKLNLGKVVDRLQVWVRLKKDPHDIFEDLINLIKEHKIFMLFMFQLSDFSIHDRNISHNRIPHRAVIKSVADYAKVGLLMGYYAMDEVKSLRKEKLRLEEIIHSPVEHAMNSQYNLRLPDQYNNLTELEIHNDHSMGYPDNPGFRAGTCSPYLFYDINMEVTTPLRVHPYAFHSKVVDKMTKTKLREDISRMLLEVKEVRGMFRAVFSNHDFSDYADNKLYYSLLKQIHEID</sequence>
<dbReference type="CDD" id="cd10931">
    <property type="entry name" value="CE4_u7"/>
    <property type="match status" value="1"/>
</dbReference>
<evidence type="ECO:0000313" key="3">
    <source>
        <dbReference type="Proteomes" id="UP001139414"/>
    </source>
</evidence>
<comment type="caution">
    <text evidence="2">The sequence shown here is derived from an EMBL/GenBank/DDBJ whole genome shotgun (WGS) entry which is preliminary data.</text>
</comment>
<feature type="domain" description="DUF7033" evidence="1">
    <location>
        <begin position="95"/>
        <end position="182"/>
    </location>
</feature>
<evidence type="ECO:0000259" key="1">
    <source>
        <dbReference type="Pfam" id="PF23019"/>
    </source>
</evidence>
<name>A0A9X1LIY4_9FLAO</name>
<dbReference type="RefSeq" id="WP_229339959.1">
    <property type="nucleotide sequence ID" value="NZ_JAJBZG010000002.1"/>
</dbReference>
<dbReference type="InterPro" id="IPR054297">
    <property type="entry name" value="DUF7033"/>
</dbReference>